<evidence type="ECO:0000256" key="1">
    <source>
        <dbReference type="SAM" id="MobiDB-lite"/>
    </source>
</evidence>
<organism evidence="2 3">
    <name type="scientific">Fusarium irregulare</name>
    <dbReference type="NCBI Taxonomy" id="2494466"/>
    <lineage>
        <taxon>Eukaryota</taxon>
        <taxon>Fungi</taxon>
        <taxon>Dikarya</taxon>
        <taxon>Ascomycota</taxon>
        <taxon>Pezizomycotina</taxon>
        <taxon>Sordariomycetes</taxon>
        <taxon>Hypocreomycetidae</taxon>
        <taxon>Hypocreales</taxon>
        <taxon>Nectriaceae</taxon>
        <taxon>Fusarium</taxon>
        <taxon>Fusarium incarnatum-equiseti species complex</taxon>
    </lineage>
</organism>
<protein>
    <submittedName>
        <fullName evidence="2">Uncharacterized protein</fullName>
    </submittedName>
</protein>
<feature type="compositionally biased region" description="Basic and acidic residues" evidence="1">
    <location>
        <begin position="367"/>
        <end position="377"/>
    </location>
</feature>
<proteinExistence type="predicted"/>
<dbReference type="Proteomes" id="UP001152130">
    <property type="component" value="Unassembled WGS sequence"/>
</dbReference>
<feature type="compositionally biased region" description="Basic residues" evidence="1">
    <location>
        <begin position="352"/>
        <end position="364"/>
    </location>
</feature>
<sequence>MNQDIRRRYNIRGPDVTIAADILRRRYPTVGEQAMPGFDCLVVVLRSIYSNMMIGNGTPIDWSAAAEEKNPILGYAWSLFDSDEKEKEVSLKRRSAVLQAISGHGTSFGVLCTSALMNETFWSQDIFRLSRNLRCIGTGQIVERSADEIARASILEFDHAMNPNLTLGEVVNRSFGVISFNGQDVASIPNNPWIVRLLYRPALNASKRLDINGLKTLYLPVWEQVMSEADACYHEVRKEAYFLLAVVRMQGDDFQPEYVRTYNRYGANILAEYEQEAFVDHKWSIKDSPGSYMLVYGVKPGNDLEDPRRFPEVAAPMLSAEDARLRTLVQQDLKQCLQSGRNEPVPANNKAKNQKRAKQRKRAQAAKNEEQLPEQRQDVAGPGTTAPPPSKPDES</sequence>
<gene>
    <name evidence="2" type="ORF">NW766_001956</name>
</gene>
<comment type="caution">
    <text evidence="2">The sequence shown here is derived from an EMBL/GenBank/DDBJ whole genome shotgun (WGS) entry which is preliminary data.</text>
</comment>
<feature type="compositionally biased region" description="Pro residues" evidence="1">
    <location>
        <begin position="385"/>
        <end position="395"/>
    </location>
</feature>
<dbReference type="AlphaFoldDB" id="A0A9W8PY52"/>
<evidence type="ECO:0000313" key="2">
    <source>
        <dbReference type="EMBL" id="KAJ4020469.1"/>
    </source>
</evidence>
<dbReference type="EMBL" id="JAPDHF010000003">
    <property type="protein sequence ID" value="KAJ4020469.1"/>
    <property type="molecule type" value="Genomic_DNA"/>
</dbReference>
<dbReference type="OrthoDB" id="5103079at2759"/>
<keyword evidence="3" id="KW-1185">Reference proteome</keyword>
<reference evidence="2" key="1">
    <citation type="submission" date="2022-10" db="EMBL/GenBank/DDBJ databases">
        <title>Fusarium specimens isolated from Avocado Roots.</title>
        <authorList>
            <person name="Stajich J."/>
            <person name="Roper C."/>
            <person name="Heimlech-Rivalta G."/>
        </authorList>
    </citation>
    <scope>NUCLEOTIDE SEQUENCE</scope>
    <source>
        <strain evidence="2">CF00143</strain>
    </source>
</reference>
<feature type="region of interest" description="Disordered" evidence="1">
    <location>
        <begin position="337"/>
        <end position="395"/>
    </location>
</feature>
<name>A0A9W8PY52_9HYPO</name>
<evidence type="ECO:0000313" key="3">
    <source>
        <dbReference type="Proteomes" id="UP001152130"/>
    </source>
</evidence>
<accession>A0A9W8PY52</accession>